<dbReference type="AlphaFoldDB" id="A0A9E7U4G8"/>
<proteinExistence type="predicted"/>
<protein>
    <recommendedName>
        <fullName evidence="3">Adhesin domain-containing protein</fullName>
    </recommendedName>
</protein>
<dbReference type="GeneID" id="74944667"/>
<name>A0A9E7U4G8_9EURY</name>
<accession>A0A9E7U4G8</accession>
<reference evidence="1" key="1">
    <citation type="submission" date="2022-09" db="EMBL/GenBank/DDBJ databases">
        <title>Diverse halophilic archaea isolated from saline environments.</title>
        <authorList>
            <person name="Cui H.-L."/>
        </authorList>
    </citation>
    <scope>NUCLEOTIDE SEQUENCE</scope>
    <source>
        <strain evidence="1">ZS-35-S2</strain>
    </source>
</reference>
<evidence type="ECO:0008006" key="3">
    <source>
        <dbReference type="Google" id="ProtNLM"/>
    </source>
</evidence>
<gene>
    <name evidence="1" type="ORF">N0B31_19555</name>
</gene>
<evidence type="ECO:0000313" key="1">
    <source>
        <dbReference type="EMBL" id="UWM54300.1"/>
    </source>
</evidence>
<dbReference type="RefSeq" id="WP_260593314.1">
    <property type="nucleotide sequence ID" value="NZ_CP104003.1"/>
</dbReference>
<organism evidence="1 2">
    <name type="scientific">Salinirubellus salinus</name>
    <dbReference type="NCBI Taxonomy" id="1364945"/>
    <lineage>
        <taxon>Archaea</taxon>
        <taxon>Methanobacteriati</taxon>
        <taxon>Methanobacteriota</taxon>
        <taxon>Stenosarchaea group</taxon>
        <taxon>Halobacteria</taxon>
        <taxon>Halobacteriales</taxon>
        <taxon>Natronomonadaceae</taxon>
        <taxon>Salinirubellus</taxon>
    </lineage>
</organism>
<dbReference type="PROSITE" id="PS51318">
    <property type="entry name" value="TAT"/>
    <property type="match status" value="1"/>
</dbReference>
<sequence>MDQNPTIGRRTLLTAGGAVALAALAGCTARGLPFGVADYAEEERHSFPASEVATLAVDSAVGNVVVGTAATDRVEVTVVERAEERATLRDIVADVELVDGSLTVRTRTPARRLTSVDETPRVDVWVTFPAPGPVVESLTTRAGEVTLRDARGDATLHAGVGAVLAERVDGFLTLSSGLGRVEATDVTGIDRAVTDVGEVTVEVRDLRTDAEVGTEWGEATVAVHEDLDVDVLAEANGAVDCDLPLTSRTGGGRLVAGRLNRGGHRLRVYSELGEVSVRRLAA</sequence>
<evidence type="ECO:0000313" key="2">
    <source>
        <dbReference type="Proteomes" id="UP001057580"/>
    </source>
</evidence>
<keyword evidence="2" id="KW-1185">Reference proteome</keyword>
<dbReference type="InterPro" id="IPR006311">
    <property type="entry name" value="TAT_signal"/>
</dbReference>
<dbReference type="Proteomes" id="UP001057580">
    <property type="component" value="Chromosome"/>
</dbReference>
<dbReference type="KEGG" id="ssai:N0B31_19555"/>
<dbReference type="EMBL" id="CP104003">
    <property type="protein sequence ID" value="UWM54300.1"/>
    <property type="molecule type" value="Genomic_DNA"/>
</dbReference>